<dbReference type="GO" id="GO:0004719">
    <property type="term" value="F:protein-L-isoaspartate (D-aspartate) O-methyltransferase activity"/>
    <property type="evidence" value="ECO:0007669"/>
    <property type="project" value="InterPro"/>
</dbReference>
<reference evidence="4" key="1">
    <citation type="submission" date="2021-03" db="EMBL/GenBank/DDBJ databases">
        <title>Identification and antibiotic profiling of Wohlfahrtiimonas chitiniclastica, an underestimated human pathogen.</title>
        <authorList>
            <person name="Kopf A."/>
            <person name="Bunk B."/>
            <person name="Coldewey S."/>
            <person name="Gunzer F."/>
            <person name="Riedel T."/>
            <person name="Schroettner P."/>
        </authorList>
    </citation>
    <scope>NUCLEOTIDE SEQUENCE</scope>
    <source>
        <strain evidence="4">DSM 100917</strain>
    </source>
</reference>
<accession>A0AB35BYS9</accession>
<dbReference type="CDD" id="cd02440">
    <property type="entry name" value="AdoMet_MTases"/>
    <property type="match status" value="1"/>
</dbReference>
<evidence type="ECO:0000313" key="5">
    <source>
        <dbReference type="Proteomes" id="UP000680020"/>
    </source>
</evidence>
<name>A0AB35BYS9_9GAMM</name>
<organism evidence="4 5">
    <name type="scientific">Wohlfahrtiimonas chitiniclastica</name>
    <dbReference type="NCBI Taxonomy" id="400946"/>
    <lineage>
        <taxon>Bacteria</taxon>
        <taxon>Pseudomonadati</taxon>
        <taxon>Pseudomonadota</taxon>
        <taxon>Gammaproteobacteria</taxon>
        <taxon>Cardiobacteriales</taxon>
        <taxon>Ignatzschineriaceae</taxon>
        <taxon>Wohlfahrtiimonas</taxon>
    </lineage>
</organism>
<sequence>MRLNMIEQQIRPWNVLNQRVLNAFDEVNRDEFVAEALKPLAFSEARLPLGGDDLMLFPALEGRILQEVNIEPTDKVLVVGTGSGFLAALAATLGEHVTSIDINDAYTQKAQQVAASLNIHNVDYVTADVKTFAIEKASFDVIILTGSVLNVPNAWIEGLTAGGRLLAFVGMQDQTVTSGIVFQNQLDQIREDSLFEVELERLHGFEDQPQFVF</sequence>
<gene>
    <name evidence="4" type="ORF">J7561_07185</name>
</gene>
<comment type="similarity">
    <text evidence="1">Belongs to the methyltransferase superfamily. L-isoaspartyl/D-aspartyl protein methyltransferase family.</text>
</comment>
<dbReference type="Gene3D" id="3.40.50.150">
    <property type="entry name" value="Vaccinia Virus protein VP39"/>
    <property type="match status" value="1"/>
</dbReference>
<proteinExistence type="inferred from homology"/>
<comment type="caution">
    <text evidence="4">The sequence shown here is derived from an EMBL/GenBank/DDBJ whole genome shotgun (WGS) entry which is preliminary data.</text>
</comment>
<dbReference type="Proteomes" id="UP000680020">
    <property type="component" value="Unassembled WGS sequence"/>
</dbReference>
<dbReference type="InterPro" id="IPR000682">
    <property type="entry name" value="PCMT"/>
</dbReference>
<dbReference type="PANTHER" id="PTHR11579">
    <property type="entry name" value="PROTEIN-L-ISOASPARTATE O-METHYLTRANSFERASE"/>
    <property type="match status" value="1"/>
</dbReference>
<dbReference type="InterPro" id="IPR029063">
    <property type="entry name" value="SAM-dependent_MTases_sf"/>
</dbReference>
<evidence type="ECO:0000313" key="4">
    <source>
        <dbReference type="EMBL" id="MBS7824987.1"/>
    </source>
</evidence>
<dbReference type="PANTHER" id="PTHR11579:SF18">
    <property type="entry name" value="PROTEIN-L-ISOASPARTATE O-METHYLTRANSFERASE"/>
    <property type="match status" value="1"/>
</dbReference>
<dbReference type="Pfam" id="PF01135">
    <property type="entry name" value="PCMT"/>
    <property type="match status" value="1"/>
</dbReference>
<dbReference type="SUPFAM" id="SSF53335">
    <property type="entry name" value="S-adenosyl-L-methionine-dependent methyltransferases"/>
    <property type="match status" value="1"/>
</dbReference>
<dbReference type="RefSeq" id="WP_213404119.1">
    <property type="nucleotide sequence ID" value="NZ_JAGIBT010000006.1"/>
</dbReference>
<dbReference type="EMBL" id="JAGIBU010000005">
    <property type="protein sequence ID" value="MBS7824987.1"/>
    <property type="molecule type" value="Genomic_DNA"/>
</dbReference>
<protein>
    <recommendedName>
        <fullName evidence="2">Protein-L-isoaspartate O-methyltransferase</fullName>
    </recommendedName>
    <alternativeName>
        <fullName evidence="3">Protein L-isoaspartyl methyltransferase</fullName>
    </alternativeName>
</protein>
<evidence type="ECO:0000256" key="3">
    <source>
        <dbReference type="ARBA" id="ARBA00030757"/>
    </source>
</evidence>
<evidence type="ECO:0000256" key="2">
    <source>
        <dbReference type="ARBA" id="ARBA00013346"/>
    </source>
</evidence>
<evidence type="ECO:0000256" key="1">
    <source>
        <dbReference type="ARBA" id="ARBA00005369"/>
    </source>
</evidence>
<dbReference type="AlphaFoldDB" id="A0AB35BYS9"/>
<dbReference type="GO" id="GO:0005737">
    <property type="term" value="C:cytoplasm"/>
    <property type="evidence" value="ECO:0007669"/>
    <property type="project" value="TreeGrafter"/>
</dbReference>